<sequence>MYNDSPYLKHIIHRIRKDASKFERFKHNRELVDFLNLFADETQPLPNGWQINEKLDKQVRLFIEYYKWRSLIAYQTFCDSATLVIEFSSLKFELLD</sequence>
<evidence type="ECO:0000259" key="1">
    <source>
        <dbReference type="Pfam" id="PF18436"/>
    </source>
</evidence>
<protein>
    <submittedName>
        <fullName evidence="3">HECW1_helix domain-containing protein</fullName>
    </submittedName>
</protein>
<dbReference type="Pfam" id="PF18436">
    <property type="entry name" value="HECW1_helix"/>
    <property type="match status" value="1"/>
</dbReference>
<proteinExistence type="predicted"/>
<keyword evidence="2" id="KW-1185">Reference proteome</keyword>
<accession>A0A0M3IFA6</accession>
<feature type="domain" description="E3 ubiquitin-protein ligase HECW1 helical box" evidence="1">
    <location>
        <begin position="1"/>
        <end position="39"/>
    </location>
</feature>
<dbReference type="WBParaSite" id="ALUE_0001687601-mRNA-1">
    <property type="protein sequence ID" value="ALUE_0001687601-mRNA-1"/>
    <property type="gene ID" value="ALUE_0001687601"/>
</dbReference>
<dbReference type="InterPro" id="IPR040524">
    <property type="entry name" value="HECW1_helix"/>
</dbReference>
<dbReference type="AlphaFoldDB" id="A0A0M3IFA6"/>
<evidence type="ECO:0000313" key="3">
    <source>
        <dbReference type="WBParaSite" id="ALUE_0001687601-mRNA-1"/>
    </source>
</evidence>
<name>A0A0M3IFA6_ASCLU</name>
<evidence type="ECO:0000313" key="2">
    <source>
        <dbReference type="Proteomes" id="UP000036681"/>
    </source>
</evidence>
<reference evidence="3" key="1">
    <citation type="submission" date="2017-02" db="UniProtKB">
        <authorList>
            <consortium name="WormBaseParasite"/>
        </authorList>
    </citation>
    <scope>IDENTIFICATION</scope>
</reference>
<dbReference type="Proteomes" id="UP000036681">
    <property type="component" value="Unplaced"/>
</dbReference>
<organism evidence="2 3">
    <name type="scientific">Ascaris lumbricoides</name>
    <name type="common">Giant roundworm</name>
    <dbReference type="NCBI Taxonomy" id="6252"/>
    <lineage>
        <taxon>Eukaryota</taxon>
        <taxon>Metazoa</taxon>
        <taxon>Ecdysozoa</taxon>
        <taxon>Nematoda</taxon>
        <taxon>Chromadorea</taxon>
        <taxon>Rhabditida</taxon>
        <taxon>Spirurina</taxon>
        <taxon>Ascaridomorpha</taxon>
        <taxon>Ascaridoidea</taxon>
        <taxon>Ascarididae</taxon>
        <taxon>Ascaris</taxon>
    </lineage>
</organism>